<dbReference type="Proteomes" id="UP000310685">
    <property type="component" value="Unassembled WGS sequence"/>
</dbReference>
<evidence type="ECO:0000256" key="2">
    <source>
        <dbReference type="ARBA" id="ARBA00004443"/>
    </source>
</evidence>
<evidence type="ECO:0000256" key="6">
    <source>
        <dbReference type="ARBA" id="ARBA00012487"/>
    </source>
</evidence>
<dbReference type="Pfam" id="PF09139">
    <property type="entry name" value="Tam41_Mmp37"/>
    <property type="match status" value="1"/>
</dbReference>
<dbReference type="GO" id="GO:0004605">
    <property type="term" value="F:phosphatidate cytidylyltransferase activity"/>
    <property type="evidence" value="ECO:0007669"/>
    <property type="project" value="UniProtKB-EC"/>
</dbReference>
<comment type="subcellular location">
    <subcellularLocation>
        <location evidence="2">Mitochondrion inner membrane</location>
        <topology evidence="2">Peripheral membrane protein</topology>
        <orientation evidence="2">Matrix side</orientation>
    </subcellularLocation>
</comment>
<dbReference type="GO" id="GO:0005743">
    <property type="term" value="C:mitochondrial inner membrane"/>
    <property type="evidence" value="ECO:0007669"/>
    <property type="project" value="UniProtKB-SubCell"/>
</dbReference>
<dbReference type="GO" id="GO:0032049">
    <property type="term" value="P:cardiolipin biosynthetic process"/>
    <property type="evidence" value="ECO:0007669"/>
    <property type="project" value="InterPro"/>
</dbReference>
<gene>
    <name evidence="20" type="ORF">E3Q22_03056</name>
</gene>
<keyword evidence="9" id="KW-0808">Transferase</keyword>
<keyword evidence="16" id="KW-0594">Phospholipid biosynthesis</keyword>
<organism evidence="20 21">
    <name type="scientific">Wallemia mellicola</name>
    <dbReference type="NCBI Taxonomy" id="1708541"/>
    <lineage>
        <taxon>Eukaryota</taxon>
        <taxon>Fungi</taxon>
        <taxon>Dikarya</taxon>
        <taxon>Basidiomycota</taxon>
        <taxon>Wallemiomycotina</taxon>
        <taxon>Wallemiomycetes</taxon>
        <taxon>Wallemiales</taxon>
        <taxon>Wallemiaceae</taxon>
        <taxon>Wallemia</taxon>
    </lineage>
</organism>
<evidence type="ECO:0000256" key="16">
    <source>
        <dbReference type="ARBA" id="ARBA00023209"/>
    </source>
</evidence>
<comment type="pathway">
    <text evidence="3">Phospholipid metabolism; CDP-diacylglycerol biosynthesis; CDP-diacylglycerol from sn-glycerol 3-phosphate: step 3/3.</text>
</comment>
<dbReference type="PANTHER" id="PTHR13619">
    <property type="entry name" value="PHOSPHATIDATE CYTIDYLYLTRANSFERASE, MITOCHONDRIAL"/>
    <property type="match status" value="1"/>
</dbReference>
<keyword evidence="8" id="KW-0444">Lipid biosynthesis</keyword>
<evidence type="ECO:0000256" key="10">
    <source>
        <dbReference type="ARBA" id="ARBA00022695"/>
    </source>
</evidence>
<protein>
    <recommendedName>
        <fullName evidence="7">Phosphatidate cytidylyltransferase, mitochondrial</fullName>
        <ecNumber evidence="6">2.7.7.41</ecNumber>
    </recommendedName>
    <alternativeName>
        <fullName evidence="18">CDP-diacylglycerol synthase</fullName>
    </alternativeName>
</protein>
<evidence type="ECO:0000313" key="20">
    <source>
        <dbReference type="EMBL" id="TIB77419.1"/>
    </source>
</evidence>
<proteinExistence type="inferred from homology"/>
<evidence type="ECO:0000256" key="13">
    <source>
        <dbReference type="ARBA" id="ARBA00023098"/>
    </source>
</evidence>
<feature type="region of interest" description="Disordered" evidence="19">
    <location>
        <begin position="729"/>
        <end position="753"/>
    </location>
</feature>
<reference evidence="20 21" key="1">
    <citation type="submission" date="2019-03" db="EMBL/GenBank/DDBJ databases">
        <title>Sequencing 25 genomes of Wallemia mellicola.</title>
        <authorList>
            <person name="Gostincar C."/>
        </authorList>
    </citation>
    <scope>NUCLEOTIDE SEQUENCE [LARGE SCALE GENOMIC DNA]</scope>
    <source>
        <strain evidence="20 21">EXF-6152</strain>
    </source>
</reference>
<comment type="caution">
    <text evidence="20">The sequence shown here is derived from an EMBL/GenBank/DDBJ whole genome shotgun (WGS) entry which is preliminary data.</text>
</comment>
<evidence type="ECO:0000256" key="19">
    <source>
        <dbReference type="SAM" id="MobiDB-lite"/>
    </source>
</evidence>
<dbReference type="AlphaFoldDB" id="A0A4T0M440"/>
<feature type="compositionally biased region" description="Low complexity" evidence="19">
    <location>
        <begin position="733"/>
        <end position="752"/>
    </location>
</feature>
<keyword evidence="15" id="KW-0472">Membrane</keyword>
<sequence>MLDPSIYLQNQGWKVGRGLKENSISRPIPAPRKRNLNGIGRDRDDGHLFHSRYGFAYGSGVFKQTGYSDKDKPLVDFIIAVTHPHHWHSINIQQNPSHYPLGAKLFGNKAITFLQRKFGAQVWYVTMVEVDGIPLKYGVISVDDLCRDLLDWETLYVSGRMHKPVRVIKDDARVKLAQQVNLTSALRTALLLLPAEFSQQELYEKISSLSYSGDPRMTVGENPEKISNIVSAQMEQFHTLYEPLAMQLRGVRFVPGWRRLPQGKRTIRQPMNGQARATLATKLPLVLRNKIKAHFDNIYGDVKNDDSAYWSRVVQDPQFHKTLENAIAEIVRRPAFSQSLKGILTAGPTKAMLTFMSNLNLSVDTENLGPASQNQRRPRHGKVVYDLFIAFYDTSQPSLNDIPVFWQGSRDRGSLKFRFRTRDGGSICILLDDGNYELCMPLECITYLGMLPINDKDAQDPESLDPRGANYALYLEQCLSAGKITFELGLDNNVSRFDFRRREPNRYVRDHVNNSTRISAYKAKHVKVTIHYSVTNELATAMIALVVRSLKAKFYSHHLTSSQMDFNKDTFQNCDDLWYIRPNYDILTCQNEQRIKQWDTKILNQVPLEDVLGIYKANKSPSLSPSSSIPTLSPNSPENYLSKGGLPVGISSGIPTGLSNMIPNGMGYSNWGVLGPQSKTPIKSQLKSNLLSLDDLTISDNPDGQSSYTSRMYSSAPIIAANKTPNIIVGGTSDRPPGVSSRRSSSPPLISSKLGWTRSSRAQSFGTIGDRRKII</sequence>
<keyword evidence="14" id="KW-0496">Mitochondrion</keyword>
<keyword evidence="17" id="KW-1208">Phospholipid metabolism</keyword>
<evidence type="ECO:0000256" key="11">
    <source>
        <dbReference type="ARBA" id="ARBA00022792"/>
    </source>
</evidence>
<dbReference type="EC" id="2.7.7.41" evidence="6"/>
<evidence type="ECO:0000256" key="12">
    <source>
        <dbReference type="ARBA" id="ARBA00022842"/>
    </source>
</evidence>
<evidence type="ECO:0000256" key="3">
    <source>
        <dbReference type="ARBA" id="ARBA00005119"/>
    </source>
</evidence>
<dbReference type="InterPro" id="IPR015222">
    <property type="entry name" value="Tam41"/>
</dbReference>
<name>A0A4T0M440_9BASI</name>
<evidence type="ECO:0000313" key="21">
    <source>
        <dbReference type="Proteomes" id="UP000310685"/>
    </source>
</evidence>
<dbReference type="GO" id="GO:0016024">
    <property type="term" value="P:CDP-diacylglycerol biosynthetic process"/>
    <property type="evidence" value="ECO:0007669"/>
    <property type="project" value="UniProtKB-UniPathway"/>
</dbReference>
<evidence type="ECO:0000256" key="4">
    <source>
        <dbReference type="ARBA" id="ARBA00005189"/>
    </source>
</evidence>
<comment type="pathway">
    <text evidence="4">Lipid metabolism.</text>
</comment>
<evidence type="ECO:0000256" key="17">
    <source>
        <dbReference type="ARBA" id="ARBA00023264"/>
    </source>
</evidence>
<dbReference type="UniPathway" id="UPA00557">
    <property type="reaction ID" value="UER00614"/>
</dbReference>
<evidence type="ECO:0000256" key="9">
    <source>
        <dbReference type="ARBA" id="ARBA00022679"/>
    </source>
</evidence>
<keyword evidence="10" id="KW-0548">Nucleotidyltransferase</keyword>
<dbReference type="EMBL" id="SPRC01000034">
    <property type="protein sequence ID" value="TIB77419.1"/>
    <property type="molecule type" value="Genomic_DNA"/>
</dbReference>
<comment type="similarity">
    <text evidence="5">Belongs to the TAM41 family.</text>
</comment>
<evidence type="ECO:0000256" key="8">
    <source>
        <dbReference type="ARBA" id="ARBA00022516"/>
    </source>
</evidence>
<evidence type="ECO:0000256" key="14">
    <source>
        <dbReference type="ARBA" id="ARBA00023128"/>
    </source>
</evidence>
<keyword evidence="11" id="KW-0999">Mitochondrion inner membrane</keyword>
<evidence type="ECO:0000256" key="7">
    <source>
        <dbReference type="ARBA" id="ARBA00018337"/>
    </source>
</evidence>
<keyword evidence="13" id="KW-0443">Lipid metabolism</keyword>
<evidence type="ECO:0000256" key="1">
    <source>
        <dbReference type="ARBA" id="ARBA00001946"/>
    </source>
</evidence>
<evidence type="ECO:0000256" key="18">
    <source>
        <dbReference type="ARBA" id="ARBA00029893"/>
    </source>
</evidence>
<keyword evidence="12" id="KW-0460">Magnesium</keyword>
<comment type="cofactor">
    <cofactor evidence="1">
        <name>Mg(2+)</name>
        <dbReference type="ChEBI" id="CHEBI:18420"/>
    </cofactor>
</comment>
<evidence type="ECO:0000256" key="15">
    <source>
        <dbReference type="ARBA" id="ARBA00023136"/>
    </source>
</evidence>
<accession>A0A4T0M440</accession>
<dbReference type="PANTHER" id="PTHR13619:SF0">
    <property type="entry name" value="PHOSPHATIDATE CYTIDYLYLTRANSFERASE, MITOCHONDRIAL"/>
    <property type="match status" value="1"/>
</dbReference>
<evidence type="ECO:0000256" key="5">
    <source>
        <dbReference type="ARBA" id="ARBA00005458"/>
    </source>
</evidence>